<evidence type="ECO:0000313" key="19">
    <source>
        <dbReference type="Proteomes" id="UP000198504"/>
    </source>
</evidence>
<evidence type="ECO:0000256" key="9">
    <source>
        <dbReference type="ARBA" id="ARBA00023065"/>
    </source>
</evidence>
<proteinExistence type="inferred from homology"/>
<dbReference type="GO" id="GO:0045259">
    <property type="term" value="C:proton-transporting ATP synthase complex"/>
    <property type="evidence" value="ECO:0007669"/>
    <property type="project" value="UniProtKB-KW"/>
</dbReference>
<dbReference type="Proteomes" id="UP000198504">
    <property type="component" value="Unassembled WGS sequence"/>
</dbReference>
<evidence type="ECO:0000256" key="8">
    <source>
        <dbReference type="ARBA" id="ARBA00022989"/>
    </source>
</evidence>
<feature type="coiled-coil region" evidence="16">
    <location>
        <begin position="53"/>
        <end position="120"/>
    </location>
</feature>
<dbReference type="InterPro" id="IPR028987">
    <property type="entry name" value="ATP_synth_B-like_membr_sf"/>
</dbReference>
<dbReference type="OrthoDB" id="5243563at2"/>
<protein>
    <recommendedName>
        <fullName evidence="14">ATP synthase subunit b</fullName>
    </recommendedName>
    <alternativeName>
        <fullName evidence="14">ATP synthase F(0) sector subunit b</fullName>
    </alternativeName>
    <alternativeName>
        <fullName evidence="14">ATPase subunit I</fullName>
    </alternativeName>
    <alternativeName>
        <fullName evidence="14">F-type ATPase subunit b</fullName>
        <shortName evidence="14">F-ATPase subunit b</shortName>
    </alternativeName>
</protein>
<keyword evidence="19" id="KW-1185">Reference proteome</keyword>
<dbReference type="RefSeq" id="WP_091178732.1">
    <property type="nucleotide sequence ID" value="NZ_FOFA01000003.1"/>
</dbReference>
<keyword evidence="11 14" id="KW-0066">ATP synthesis</keyword>
<accession>A0A1H9F1G8</accession>
<evidence type="ECO:0000256" key="6">
    <source>
        <dbReference type="ARBA" id="ARBA00022692"/>
    </source>
</evidence>
<evidence type="ECO:0000256" key="14">
    <source>
        <dbReference type="HAMAP-Rule" id="MF_01398"/>
    </source>
</evidence>
<comment type="subcellular location">
    <subcellularLocation>
        <location evidence="1 14">Cell membrane</location>
        <topology evidence="1 14">Single-pass membrane protein</topology>
    </subcellularLocation>
</comment>
<keyword evidence="7 14" id="KW-0375">Hydrogen ion transport</keyword>
<dbReference type="EMBL" id="FOFA01000003">
    <property type="protein sequence ID" value="SEQ31078.1"/>
    <property type="molecule type" value="Genomic_DNA"/>
</dbReference>
<evidence type="ECO:0000256" key="4">
    <source>
        <dbReference type="ARBA" id="ARBA00022475"/>
    </source>
</evidence>
<gene>
    <name evidence="14" type="primary">atpF</name>
    <name evidence="18" type="ORF">SAMN05421756_103101</name>
</gene>
<keyword evidence="10 14" id="KW-0472">Membrane</keyword>
<name>A0A1H9F1G8_9ACTN</name>
<keyword evidence="9 14" id="KW-0406">Ion transport</keyword>
<evidence type="ECO:0000256" key="16">
    <source>
        <dbReference type="SAM" id="Coils"/>
    </source>
</evidence>
<evidence type="ECO:0000256" key="2">
    <source>
        <dbReference type="ARBA" id="ARBA00005513"/>
    </source>
</evidence>
<feature type="region of interest" description="Disordered" evidence="17">
    <location>
        <begin position="169"/>
        <end position="200"/>
    </location>
</feature>
<dbReference type="PANTHER" id="PTHR33445:SF1">
    <property type="entry name" value="ATP SYNTHASE SUBUNIT B"/>
    <property type="match status" value="1"/>
</dbReference>
<evidence type="ECO:0000256" key="7">
    <source>
        <dbReference type="ARBA" id="ARBA00022781"/>
    </source>
</evidence>
<dbReference type="NCBIfam" id="NF004412">
    <property type="entry name" value="PRK05759.1-3"/>
    <property type="match status" value="1"/>
</dbReference>
<keyword evidence="5 14" id="KW-0138">CF(0)</keyword>
<comment type="similarity">
    <text evidence="2 14 15">Belongs to the ATPase B chain family.</text>
</comment>
<evidence type="ECO:0000256" key="3">
    <source>
        <dbReference type="ARBA" id="ARBA00022448"/>
    </source>
</evidence>
<evidence type="ECO:0000256" key="13">
    <source>
        <dbReference type="ARBA" id="ARBA00025830"/>
    </source>
</evidence>
<keyword evidence="3 14" id="KW-0813">Transport</keyword>
<evidence type="ECO:0000256" key="17">
    <source>
        <dbReference type="SAM" id="MobiDB-lite"/>
    </source>
</evidence>
<dbReference type="SUPFAM" id="SSF81573">
    <property type="entry name" value="F1F0 ATP synthase subunit B, membrane domain"/>
    <property type="match status" value="1"/>
</dbReference>
<dbReference type="STRING" id="1036181.SAMN05421756_103101"/>
<dbReference type="GO" id="GO:0046933">
    <property type="term" value="F:proton-transporting ATP synthase activity, rotational mechanism"/>
    <property type="evidence" value="ECO:0007669"/>
    <property type="project" value="UniProtKB-UniRule"/>
</dbReference>
<evidence type="ECO:0000313" key="18">
    <source>
        <dbReference type="EMBL" id="SEQ31078.1"/>
    </source>
</evidence>
<comment type="function">
    <text evidence="14">Component of the F(0) channel, it forms part of the peripheral stalk, linking F(1) to F(0).</text>
</comment>
<keyword evidence="8 14" id="KW-1133">Transmembrane helix</keyword>
<dbReference type="Gene3D" id="1.20.5.620">
    <property type="entry name" value="F1F0 ATP synthase subunit B, membrane domain"/>
    <property type="match status" value="1"/>
</dbReference>
<dbReference type="AlphaFoldDB" id="A0A1H9F1G8"/>
<evidence type="ECO:0000256" key="12">
    <source>
        <dbReference type="ARBA" id="ARBA00025198"/>
    </source>
</evidence>
<dbReference type="PANTHER" id="PTHR33445">
    <property type="entry name" value="ATP SYNTHASE SUBUNIT B', CHLOROPLASTIC"/>
    <property type="match status" value="1"/>
</dbReference>
<evidence type="ECO:0000256" key="15">
    <source>
        <dbReference type="RuleBase" id="RU003848"/>
    </source>
</evidence>
<evidence type="ECO:0000256" key="11">
    <source>
        <dbReference type="ARBA" id="ARBA00023310"/>
    </source>
</evidence>
<keyword evidence="4 14" id="KW-1003">Cell membrane</keyword>
<organism evidence="18 19">
    <name type="scientific">Microlunatus flavus</name>
    <dbReference type="NCBI Taxonomy" id="1036181"/>
    <lineage>
        <taxon>Bacteria</taxon>
        <taxon>Bacillati</taxon>
        <taxon>Actinomycetota</taxon>
        <taxon>Actinomycetes</taxon>
        <taxon>Propionibacteriales</taxon>
        <taxon>Propionibacteriaceae</taxon>
        <taxon>Microlunatus</taxon>
    </lineage>
</organism>
<dbReference type="NCBIfam" id="TIGR01144">
    <property type="entry name" value="ATP_synt_b"/>
    <property type="match status" value="1"/>
</dbReference>
<feature type="compositionally biased region" description="Basic and acidic residues" evidence="17">
    <location>
        <begin position="169"/>
        <end position="190"/>
    </location>
</feature>
<dbReference type="InterPro" id="IPR050059">
    <property type="entry name" value="ATP_synthase_B_chain"/>
</dbReference>
<comment type="function">
    <text evidence="12 14">F(1)F(0) ATP synthase produces ATP from ADP in the presence of a proton or sodium gradient. F-type ATPases consist of two structural domains, F(1) containing the extramembraneous catalytic core and F(0) containing the membrane proton channel, linked together by a central stalk and a peripheral stalk. During catalysis, ATP synthesis in the catalytic domain of F(1) is coupled via a rotary mechanism of the central stalk subunits to proton translocation.</text>
</comment>
<keyword evidence="6 14" id="KW-0812">Transmembrane</keyword>
<comment type="subunit">
    <text evidence="13 14">F-type ATPases have 2 components, F(1) - the catalytic core - and F(0) - the membrane proton channel. F(1) has five subunits: alpha(3), beta(3), gamma(1), delta(1), epsilon(1). F(0) has three main subunits: a(1), b(2) and c(10-14). The alpha and beta chains form an alternating ring which encloses part of the gamma chain. F(1) is attached to F(0) by a central stalk formed by the gamma and epsilon chains, while a peripheral stalk is formed by the delta and b chains.</text>
</comment>
<evidence type="ECO:0000256" key="1">
    <source>
        <dbReference type="ARBA" id="ARBA00004162"/>
    </source>
</evidence>
<dbReference type="GO" id="GO:0046961">
    <property type="term" value="F:proton-transporting ATPase activity, rotational mechanism"/>
    <property type="evidence" value="ECO:0007669"/>
    <property type="project" value="TreeGrafter"/>
</dbReference>
<dbReference type="CDD" id="cd06503">
    <property type="entry name" value="ATP-synt_Fo_b"/>
    <property type="match status" value="1"/>
</dbReference>
<sequence length="200" mass="21999">MAPLLMPLAENPLFPNLLEIILAVVFALLLWFLIAKYVVPNFERTYAERTEAIQGGIEKAERAQAEAQAALEQYRAQLSDSRAEAARIREDAKTQGSQILAEMREQAQAEANRIRTQTQAQLEAERVQAMTQLRNDIGGLATTLAGRIVGESLDDDERARRTVDRFIADLESQDVARDASEGQGGDEGRSGSHAYSADPA</sequence>
<evidence type="ECO:0000256" key="10">
    <source>
        <dbReference type="ARBA" id="ARBA00023136"/>
    </source>
</evidence>
<dbReference type="Pfam" id="PF00430">
    <property type="entry name" value="ATP-synt_B"/>
    <property type="match status" value="1"/>
</dbReference>
<keyword evidence="16" id="KW-0175">Coiled coil</keyword>
<dbReference type="InterPro" id="IPR002146">
    <property type="entry name" value="ATP_synth_b/b'su_bac/chlpt"/>
</dbReference>
<reference evidence="19" key="1">
    <citation type="submission" date="2016-10" db="EMBL/GenBank/DDBJ databases">
        <authorList>
            <person name="Varghese N."/>
            <person name="Submissions S."/>
        </authorList>
    </citation>
    <scope>NUCLEOTIDE SEQUENCE [LARGE SCALE GENOMIC DNA]</scope>
    <source>
        <strain evidence="19">CGMCC 4.6856</strain>
    </source>
</reference>
<dbReference type="InterPro" id="IPR005864">
    <property type="entry name" value="ATP_synth_F0_bsu_bac"/>
</dbReference>
<feature type="transmembrane region" description="Helical" evidence="14">
    <location>
        <begin position="20"/>
        <end position="39"/>
    </location>
</feature>
<evidence type="ECO:0000256" key="5">
    <source>
        <dbReference type="ARBA" id="ARBA00022547"/>
    </source>
</evidence>
<dbReference type="HAMAP" id="MF_01398">
    <property type="entry name" value="ATP_synth_b_bprime"/>
    <property type="match status" value="1"/>
</dbReference>
<dbReference type="GO" id="GO:0005886">
    <property type="term" value="C:plasma membrane"/>
    <property type="evidence" value="ECO:0007669"/>
    <property type="project" value="UniProtKB-SubCell"/>
</dbReference>